<dbReference type="EMBL" id="JANATA010000006">
    <property type="protein sequence ID" value="MCP3428299.1"/>
    <property type="molecule type" value="Genomic_DNA"/>
</dbReference>
<dbReference type="AlphaFoldDB" id="A0AA41WXE0"/>
<sequence length="73" mass="7714">MNIESSLVAAGIANQTANLSQEQQVLTAKMSNDMVQQQGQASVQLIQSAGQILPDTNTPTFAAPKGTYIDTYA</sequence>
<organism evidence="1 2">
    <name type="scientific">Opacimonas viscosa</name>
    <dbReference type="NCBI Taxonomy" id="2961944"/>
    <lineage>
        <taxon>Bacteria</taxon>
        <taxon>Pseudomonadati</taxon>
        <taxon>Pseudomonadota</taxon>
        <taxon>Gammaproteobacteria</taxon>
        <taxon>Alteromonadales</taxon>
        <taxon>Alteromonadaceae</taxon>
        <taxon>Opacimonas</taxon>
    </lineage>
</organism>
<evidence type="ECO:0000313" key="2">
    <source>
        <dbReference type="Proteomes" id="UP001165413"/>
    </source>
</evidence>
<evidence type="ECO:0008006" key="3">
    <source>
        <dbReference type="Google" id="ProtNLM"/>
    </source>
</evidence>
<dbReference type="Proteomes" id="UP001165413">
    <property type="component" value="Unassembled WGS sequence"/>
</dbReference>
<proteinExistence type="predicted"/>
<accession>A0AA41WXE0</accession>
<gene>
    <name evidence="1" type="ORF">NLF92_04995</name>
</gene>
<reference evidence="1" key="1">
    <citation type="submission" date="2022-07" db="EMBL/GenBank/DDBJ databases">
        <title>Characterization of the Novel Bacterium Alteromonas immobilis LMIT006 and Alteromonas gregis LMIT007.</title>
        <authorList>
            <person name="Lin X."/>
        </authorList>
    </citation>
    <scope>NUCLEOTIDE SEQUENCE</scope>
    <source>
        <strain evidence="1">LMIT007</strain>
    </source>
</reference>
<protein>
    <recommendedName>
        <fullName evidence="3">Motility protein</fullName>
    </recommendedName>
</protein>
<comment type="caution">
    <text evidence="1">The sequence shown here is derived from an EMBL/GenBank/DDBJ whole genome shotgun (WGS) entry which is preliminary data.</text>
</comment>
<dbReference type="RefSeq" id="WP_254099485.1">
    <property type="nucleotide sequence ID" value="NZ_JANATA010000006.1"/>
</dbReference>
<keyword evidence="2" id="KW-1185">Reference proteome</keyword>
<name>A0AA41WXE0_9ALTE</name>
<evidence type="ECO:0000313" key="1">
    <source>
        <dbReference type="EMBL" id="MCP3428299.1"/>
    </source>
</evidence>